<protein>
    <submittedName>
        <fullName evidence="2">Uncharacterized protein</fullName>
    </submittedName>
</protein>
<evidence type="ECO:0000313" key="2">
    <source>
        <dbReference type="EMBL" id="BEI91634.1"/>
    </source>
</evidence>
<evidence type="ECO:0000313" key="3">
    <source>
        <dbReference type="Proteomes" id="UP001233271"/>
    </source>
</evidence>
<dbReference type="RefSeq" id="XP_060456899.1">
    <property type="nucleotide sequence ID" value="XM_060600291.1"/>
</dbReference>
<feature type="transmembrane region" description="Helical" evidence="1">
    <location>
        <begin position="84"/>
        <end position="104"/>
    </location>
</feature>
<proteinExistence type="predicted"/>
<dbReference type="AlphaFoldDB" id="A0AA48QVR7"/>
<gene>
    <name evidence="2" type="ORF">CcaverHIS019_0404540</name>
</gene>
<name>A0AA48QVR7_9TREE</name>
<feature type="transmembrane region" description="Helical" evidence="1">
    <location>
        <begin position="356"/>
        <end position="380"/>
    </location>
</feature>
<accession>A0AA48QVR7</accession>
<sequence>MSAQAQAPPPYISSAKYFAALTAVSVGAMAVAFRDIGAYKPSVLDAPTCLEQPWVVQYPIATPVNNLLCTLNTFFASIASSKGGVAFVDYFGGVFLAAVLVTVYEGFRPSSRRSAGKDGAGSTEGFGMRLGIAQLSTIALAVGQVITAGIALPAYYTLVSWSTPRHWRKHHHKIDLGDEVFFLSDAAREKVRKKPKHSIQYNANVPRSSYLYTTLVSTLIGFVLPSVAMKLAPAEHRYDVQSAWQIFPAYMLAINITLPPLLRKGFSGVTPLVGIVLVALLGIAGSLRAQYDLYTHLQEGTESLKDIFTVDRVDHLSWAAHRLLVTDFVLVTLAAGSKVLLALARRTRAGAGGKTLYAIILLASAVVIGPGASIMAMWAYGEVIALRDSREYTEAKEAKEVQPKVQ</sequence>
<organism evidence="2 3">
    <name type="scientific">Cutaneotrichosporon cavernicola</name>
    <dbReference type="NCBI Taxonomy" id="279322"/>
    <lineage>
        <taxon>Eukaryota</taxon>
        <taxon>Fungi</taxon>
        <taxon>Dikarya</taxon>
        <taxon>Basidiomycota</taxon>
        <taxon>Agaricomycotina</taxon>
        <taxon>Tremellomycetes</taxon>
        <taxon>Trichosporonales</taxon>
        <taxon>Trichosporonaceae</taxon>
        <taxon>Cutaneotrichosporon</taxon>
    </lineage>
</organism>
<feature type="transmembrane region" description="Helical" evidence="1">
    <location>
        <begin position="15"/>
        <end position="33"/>
    </location>
</feature>
<dbReference type="EMBL" id="AP028215">
    <property type="protein sequence ID" value="BEI91634.1"/>
    <property type="molecule type" value="Genomic_DNA"/>
</dbReference>
<reference evidence="2" key="1">
    <citation type="journal article" date="2023" name="BMC Genomics">
        <title>Chromosome-level genome assemblies of Cutaneotrichosporon spp. (Trichosporonales, Basidiomycota) reveal imbalanced evolution between nucleotide sequences and chromosome synteny.</title>
        <authorList>
            <person name="Kobayashi Y."/>
            <person name="Kayamori A."/>
            <person name="Aoki K."/>
            <person name="Shiwa Y."/>
            <person name="Matsutani M."/>
            <person name="Fujita N."/>
            <person name="Sugita T."/>
            <person name="Iwasaki W."/>
            <person name="Tanaka N."/>
            <person name="Takashima M."/>
        </authorList>
    </citation>
    <scope>NUCLEOTIDE SEQUENCE</scope>
    <source>
        <strain evidence="2">HIS019</strain>
    </source>
</reference>
<feature type="transmembrane region" description="Helical" evidence="1">
    <location>
        <begin position="138"/>
        <end position="159"/>
    </location>
</feature>
<feature type="transmembrane region" description="Helical" evidence="1">
    <location>
        <begin position="243"/>
        <end position="262"/>
    </location>
</feature>
<evidence type="ECO:0000256" key="1">
    <source>
        <dbReference type="SAM" id="Phobius"/>
    </source>
</evidence>
<feature type="transmembrane region" description="Helical" evidence="1">
    <location>
        <begin position="269"/>
        <end position="287"/>
    </location>
</feature>
<feature type="transmembrane region" description="Helical" evidence="1">
    <location>
        <begin position="210"/>
        <end position="231"/>
    </location>
</feature>
<keyword evidence="3" id="KW-1185">Reference proteome</keyword>
<feature type="transmembrane region" description="Helical" evidence="1">
    <location>
        <begin position="323"/>
        <end position="344"/>
    </location>
</feature>
<keyword evidence="1" id="KW-0812">Transmembrane</keyword>
<dbReference type="KEGG" id="ccac:CcaHIS019_0404540"/>
<keyword evidence="1" id="KW-1133">Transmembrane helix</keyword>
<keyword evidence="1" id="KW-0472">Membrane</keyword>
<dbReference type="GeneID" id="85495504"/>
<dbReference type="Proteomes" id="UP001233271">
    <property type="component" value="Chromosome 4"/>
</dbReference>